<keyword evidence="4" id="KW-1185">Reference proteome</keyword>
<dbReference type="Pfam" id="PF25354">
    <property type="entry name" value="Ig_NUP210_16th"/>
    <property type="match status" value="1"/>
</dbReference>
<evidence type="ECO:0000313" key="3">
    <source>
        <dbReference type="EMBL" id="GLD74422.1"/>
    </source>
</evidence>
<dbReference type="EMBL" id="BRZM01002058">
    <property type="protein sequence ID" value="GLD74209.1"/>
    <property type="molecule type" value="Genomic_DNA"/>
</dbReference>
<dbReference type="InterPro" id="IPR045197">
    <property type="entry name" value="NUP210-like"/>
</dbReference>
<dbReference type="EMBL" id="BRZM01002227">
    <property type="protein sequence ID" value="GLD74422.1"/>
    <property type="molecule type" value="Genomic_DNA"/>
</dbReference>
<comment type="caution">
    <text evidence="3">The sequence shown here is derived from an EMBL/GenBank/DDBJ whole genome shotgun (WGS) entry which is preliminary data.</text>
</comment>
<dbReference type="InterPro" id="IPR057586">
    <property type="entry name" value="Ig_NUP210_16th"/>
</dbReference>
<dbReference type="GO" id="GO:0005643">
    <property type="term" value="C:nuclear pore"/>
    <property type="evidence" value="ECO:0007669"/>
    <property type="project" value="TreeGrafter"/>
</dbReference>
<reference evidence="3" key="1">
    <citation type="submission" date="2022-08" db="EMBL/GenBank/DDBJ databases">
        <title>Genome sequencing of akame (Lates japonicus).</title>
        <authorList>
            <person name="Hashiguchi Y."/>
            <person name="Takahashi H."/>
        </authorList>
    </citation>
    <scope>NUCLEOTIDE SEQUENCE</scope>
    <source>
        <strain evidence="3">Kochi</strain>
    </source>
</reference>
<organism evidence="3 4">
    <name type="scientific">Lates japonicus</name>
    <name type="common">Japanese lates</name>
    <dbReference type="NCBI Taxonomy" id="270547"/>
    <lineage>
        <taxon>Eukaryota</taxon>
        <taxon>Metazoa</taxon>
        <taxon>Chordata</taxon>
        <taxon>Craniata</taxon>
        <taxon>Vertebrata</taxon>
        <taxon>Euteleostomi</taxon>
        <taxon>Actinopterygii</taxon>
        <taxon>Neopterygii</taxon>
        <taxon>Teleostei</taxon>
        <taxon>Neoteleostei</taxon>
        <taxon>Acanthomorphata</taxon>
        <taxon>Carangaria</taxon>
        <taxon>Carangaria incertae sedis</taxon>
        <taxon>Centropomidae</taxon>
        <taxon>Lates</taxon>
    </lineage>
</organism>
<proteinExistence type="predicted"/>
<dbReference type="PANTHER" id="PTHR23019">
    <property type="entry name" value="NUCLEAR PORE MEMBRANE GLYCOPROTEIN GP210-RELATED"/>
    <property type="match status" value="1"/>
</dbReference>
<protein>
    <submittedName>
        <fullName evidence="3">Nuclear pore membrane glycoprotein 210 isoform X1</fullName>
    </submittedName>
</protein>
<dbReference type="Proteomes" id="UP001279410">
    <property type="component" value="Unassembled WGS sequence"/>
</dbReference>
<evidence type="ECO:0000313" key="2">
    <source>
        <dbReference type="EMBL" id="GLD74209.1"/>
    </source>
</evidence>
<feature type="domain" description="NUP210 Ig-like" evidence="1">
    <location>
        <begin position="9"/>
        <end position="47"/>
    </location>
</feature>
<evidence type="ECO:0000313" key="4">
    <source>
        <dbReference type="Proteomes" id="UP001279410"/>
    </source>
</evidence>
<sequence length="148" mass="15842">MKGTNMMLSSANGVLQVDPKTGAAVARDSGTVTVYYEIPGVLKTYREVIVEAATRTAAMAQAAPVRNGKETIVLLTTRERGTNLIGTCSSAQTEAIPQLQPETSVSCHLSFTSDVVDFPANDVFKTHISFDPSIGKSDLNSDQRSCSW</sequence>
<gene>
    <name evidence="2" type="ORF">AKAME5_002553700</name>
    <name evidence="3" type="ORF">AKAME5_002575100</name>
</gene>
<dbReference type="PANTHER" id="PTHR23019:SF2">
    <property type="entry name" value="NUCLEAR PORE MEMBRANE GLYCOPROTEIN 210"/>
    <property type="match status" value="1"/>
</dbReference>
<name>A0AAD3NM18_LATJO</name>
<dbReference type="AlphaFoldDB" id="A0AAD3NM18"/>
<accession>A0AAD3NM18</accession>
<evidence type="ECO:0000259" key="1">
    <source>
        <dbReference type="Pfam" id="PF25354"/>
    </source>
</evidence>